<evidence type="ECO:0000256" key="1">
    <source>
        <dbReference type="ARBA" id="ARBA00004651"/>
    </source>
</evidence>
<accession>A0A939RX65</accession>
<proteinExistence type="inferred from homology"/>
<name>A0A939RX65_9CELL</name>
<evidence type="ECO:0000256" key="3">
    <source>
        <dbReference type="ARBA" id="ARBA00022448"/>
    </source>
</evidence>
<evidence type="ECO:0000313" key="9">
    <source>
        <dbReference type="EMBL" id="MBO1752891.1"/>
    </source>
</evidence>
<evidence type="ECO:0000256" key="4">
    <source>
        <dbReference type="ARBA" id="ARBA00022475"/>
    </source>
</evidence>
<evidence type="ECO:0000256" key="5">
    <source>
        <dbReference type="ARBA" id="ARBA00022692"/>
    </source>
</evidence>
<dbReference type="PANTHER" id="PTHR30269:SF0">
    <property type="entry name" value="MEMBRANE TRANSPORTER PROTEIN YFCA-RELATED"/>
    <property type="match status" value="1"/>
</dbReference>
<evidence type="ECO:0000256" key="6">
    <source>
        <dbReference type="ARBA" id="ARBA00022989"/>
    </source>
</evidence>
<feature type="transmembrane region" description="Helical" evidence="8">
    <location>
        <begin position="202"/>
        <end position="228"/>
    </location>
</feature>
<keyword evidence="3" id="KW-0813">Transport</keyword>
<evidence type="ECO:0000256" key="2">
    <source>
        <dbReference type="ARBA" id="ARBA00009142"/>
    </source>
</evidence>
<feature type="transmembrane region" description="Helical" evidence="8">
    <location>
        <begin position="55"/>
        <end position="75"/>
    </location>
</feature>
<keyword evidence="4 8" id="KW-1003">Cell membrane</keyword>
<comment type="subcellular location">
    <subcellularLocation>
        <location evidence="1 8">Cell membrane</location>
        <topology evidence="1 8">Multi-pass membrane protein</topology>
    </subcellularLocation>
</comment>
<keyword evidence="6 8" id="KW-1133">Transmembrane helix</keyword>
<dbReference type="InterPro" id="IPR052017">
    <property type="entry name" value="TSUP"/>
</dbReference>
<feature type="transmembrane region" description="Helical" evidence="8">
    <location>
        <begin position="240"/>
        <end position="259"/>
    </location>
</feature>
<dbReference type="AlphaFoldDB" id="A0A939RX65"/>
<keyword evidence="5 8" id="KW-0812">Transmembrane</keyword>
<keyword evidence="10" id="KW-1185">Reference proteome</keyword>
<evidence type="ECO:0000313" key="10">
    <source>
        <dbReference type="Proteomes" id="UP000664209"/>
    </source>
</evidence>
<dbReference type="Pfam" id="PF01925">
    <property type="entry name" value="TauE"/>
    <property type="match status" value="1"/>
</dbReference>
<sequence>MNHVVAGVADLDTTTILLLLAAALLAGWIDAVVGGGGLVQLPALLLVPGISPLQALATNKLAGIMGTSVSAAVFYRRVQPGLRTAAPMALAALLGGAGGAALASFLPGEVITPIVLVALVVVAVWTVARPGAGRVTRLRYSGVRHTGTAAALGLGIGAYDGLVGPGTGSFLVIGLVGLLGYAFLEASANAKIINTVTNLGALIIFALQGAPLWVLGLMMGVANILGAYVGARMAVARGSAFVRAVFLVVVGGLILRLGWDVLGLG</sequence>
<dbReference type="InterPro" id="IPR002781">
    <property type="entry name" value="TM_pro_TauE-like"/>
</dbReference>
<evidence type="ECO:0000256" key="8">
    <source>
        <dbReference type="RuleBase" id="RU363041"/>
    </source>
</evidence>
<dbReference type="Proteomes" id="UP000664209">
    <property type="component" value="Unassembled WGS sequence"/>
</dbReference>
<gene>
    <name evidence="9" type="ORF">J4G33_13845</name>
</gene>
<feature type="transmembrane region" description="Helical" evidence="8">
    <location>
        <begin position="149"/>
        <end position="182"/>
    </location>
</feature>
<organism evidence="9 10">
    <name type="scientific">Actinotalea soli</name>
    <dbReference type="NCBI Taxonomy" id="2819234"/>
    <lineage>
        <taxon>Bacteria</taxon>
        <taxon>Bacillati</taxon>
        <taxon>Actinomycetota</taxon>
        <taxon>Actinomycetes</taxon>
        <taxon>Micrococcales</taxon>
        <taxon>Cellulomonadaceae</taxon>
        <taxon>Actinotalea</taxon>
    </lineage>
</organism>
<dbReference type="PANTHER" id="PTHR30269">
    <property type="entry name" value="TRANSMEMBRANE PROTEIN YFCA"/>
    <property type="match status" value="1"/>
</dbReference>
<keyword evidence="7 8" id="KW-0472">Membrane</keyword>
<dbReference type="EMBL" id="JAGEMK010000008">
    <property type="protein sequence ID" value="MBO1752891.1"/>
    <property type="molecule type" value="Genomic_DNA"/>
</dbReference>
<comment type="caution">
    <text evidence="9">The sequence shown here is derived from an EMBL/GenBank/DDBJ whole genome shotgun (WGS) entry which is preliminary data.</text>
</comment>
<dbReference type="RefSeq" id="WP_208056578.1">
    <property type="nucleotide sequence ID" value="NZ_JAGEMK010000008.1"/>
</dbReference>
<protein>
    <recommendedName>
        <fullName evidence="8">Probable membrane transporter protein</fullName>
    </recommendedName>
</protein>
<evidence type="ECO:0000256" key="7">
    <source>
        <dbReference type="ARBA" id="ARBA00023136"/>
    </source>
</evidence>
<comment type="similarity">
    <text evidence="2 8">Belongs to the 4-toluene sulfonate uptake permease (TSUP) (TC 2.A.102) family.</text>
</comment>
<reference evidence="9" key="1">
    <citation type="submission" date="2021-03" db="EMBL/GenBank/DDBJ databases">
        <title>Actinotalea soli sp. nov., isolated from soil.</title>
        <authorList>
            <person name="Ping W."/>
            <person name="Zhang J."/>
        </authorList>
    </citation>
    <scope>NUCLEOTIDE SEQUENCE</scope>
    <source>
        <strain evidence="9">BY-33</strain>
    </source>
</reference>
<feature type="transmembrane region" description="Helical" evidence="8">
    <location>
        <begin position="87"/>
        <end position="105"/>
    </location>
</feature>
<feature type="transmembrane region" description="Helical" evidence="8">
    <location>
        <begin position="111"/>
        <end position="128"/>
    </location>
</feature>
<dbReference type="GO" id="GO:0005886">
    <property type="term" value="C:plasma membrane"/>
    <property type="evidence" value="ECO:0007669"/>
    <property type="project" value="UniProtKB-SubCell"/>
</dbReference>